<feature type="transmembrane region" description="Helical" evidence="1">
    <location>
        <begin position="67"/>
        <end position="84"/>
    </location>
</feature>
<dbReference type="Proteomes" id="UP000199045">
    <property type="component" value="Unassembled WGS sequence"/>
</dbReference>
<keyword evidence="1" id="KW-1133">Transmembrane helix</keyword>
<dbReference type="AlphaFoldDB" id="A0A1G7SRM5"/>
<evidence type="ECO:0000313" key="3">
    <source>
        <dbReference type="Proteomes" id="UP000199045"/>
    </source>
</evidence>
<feature type="transmembrane region" description="Helical" evidence="1">
    <location>
        <begin position="6"/>
        <end position="22"/>
    </location>
</feature>
<feature type="transmembrane region" description="Helical" evidence="1">
    <location>
        <begin position="34"/>
        <end position="55"/>
    </location>
</feature>
<feature type="transmembrane region" description="Helical" evidence="1">
    <location>
        <begin position="180"/>
        <end position="206"/>
    </location>
</feature>
<gene>
    <name evidence="2" type="ORF">SAMN04488121_103988</name>
</gene>
<accession>A0A1G7SRM5</accession>
<dbReference type="RefSeq" id="WP_089833960.1">
    <property type="nucleotide sequence ID" value="NZ_FNBN01000003.1"/>
</dbReference>
<name>A0A1G7SRM5_CHIFI</name>
<reference evidence="2 3" key="1">
    <citation type="submission" date="2016-10" db="EMBL/GenBank/DDBJ databases">
        <authorList>
            <person name="de Groot N.N."/>
        </authorList>
    </citation>
    <scope>NUCLEOTIDE SEQUENCE [LARGE SCALE GENOMIC DNA]</scope>
    <source>
        <strain evidence="2 3">DSM 527</strain>
    </source>
</reference>
<keyword evidence="1" id="KW-0472">Membrane</keyword>
<dbReference type="STRING" id="104663.SAMN04488121_103988"/>
<keyword evidence="1" id="KW-0812">Transmembrane</keyword>
<dbReference type="OrthoDB" id="655674at2"/>
<protein>
    <submittedName>
        <fullName evidence="2">Uncharacterized protein</fullName>
    </submittedName>
</protein>
<sequence>MNNLGAFLVSQLVVIPLAIGLIRFNKTVPSFQPFLLLLSLAFLSETISFICISVLETSNAVPSNLYGLAESIVIVYQFFVWGTLKRKRPLFIGLLFGFAAVWIIENIIFNKIETFSPYFRVTYAFVTVLLSINEINYLIVKDNKSLFRNARFLVCLGFIILFIYQIIYEASLFIGSDTVLSLRIIFMFNYINAFVNLIYAIAVLCIPVKSSYYFNKHFDA</sequence>
<dbReference type="EMBL" id="FNBN01000003">
    <property type="protein sequence ID" value="SDG25747.1"/>
    <property type="molecule type" value="Genomic_DNA"/>
</dbReference>
<feature type="transmembrane region" description="Helical" evidence="1">
    <location>
        <begin position="121"/>
        <end position="140"/>
    </location>
</feature>
<feature type="transmembrane region" description="Helical" evidence="1">
    <location>
        <begin position="152"/>
        <end position="174"/>
    </location>
</feature>
<evidence type="ECO:0000313" key="2">
    <source>
        <dbReference type="EMBL" id="SDG25747.1"/>
    </source>
</evidence>
<evidence type="ECO:0000256" key="1">
    <source>
        <dbReference type="SAM" id="Phobius"/>
    </source>
</evidence>
<organism evidence="2 3">
    <name type="scientific">Chitinophaga filiformis</name>
    <name type="common">Myxococcus filiformis</name>
    <name type="synonym">Flexibacter filiformis</name>
    <dbReference type="NCBI Taxonomy" id="104663"/>
    <lineage>
        <taxon>Bacteria</taxon>
        <taxon>Pseudomonadati</taxon>
        <taxon>Bacteroidota</taxon>
        <taxon>Chitinophagia</taxon>
        <taxon>Chitinophagales</taxon>
        <taxon>Chitinophagaceae</taxon>
        <taxon>Chitinophaga</taxon>
    </lineage>
</organism>
<proteinExistence type="predicted"/>
<feature type="transmembrane region" description="Helical" evidence="1">
    <location>
        <begin position="91"/>
        <end position="109"/>
    </location>
</feature>